<dbReference type="Gene3D" id="3.30.43.10">
    <property type="entry name" value="Uridine Diphospho-n-acetylenolpyruvylglucosamine Reductase, domain 2"/>
    <property type="match status" value="1"/>
</dbReference>
<organism evidence="7 8">
    <name type="scientific">Bosea vestrisii</name>
    <dbReference type="NCBI Taxonomy" id="151416"/>
    <lineage>
        <taxon>Bacteria</taxon>
        <taxon>Pseudomonadati</taxon>
        <taxon>Pseudomonadota</taxon>
        <taxon>Alphaproteobacteria</taxon>
        <taxon>Hyphomicrobiales</taxon>
        <taxon>Boseaceae</taxon>
        <taxon>Bosea</taxon>
    </lineage>
</organism>
<comment type="similarity">
    <text evidence="2">Belongs to the FAD-binding oxidoreductase/transferase type 4 family.</text>
</comment>
<evidence type="ECO:0000256" key="5">
    <source>
        <dbReference type="ARBA" id="ARBA00023002"/>
    </source>
</evidence>
<dbReference type="InterPro" id="IPR006094">
    <property type="entry name" value="Oxid_FAD_bind_N"/>
</dbReference>
<name>A0ABW0H903_9HYPH</name>
<evidence type="ECO:0000313" key="7">
    <source>
        <dbReference type="EMBL" id="MFC5391744.1"/>
    </source>
</evidence>
<keyword evidence="4" id="KW-0274">FAD</keyword>
<reference evidence="8" key="1">
    <citation type="journal article" date="2019" name="Int. J. Syst. Evol. Microbiol.">
        <title>The Global Catalogue of Microorganisms (GCM) 10K type strain sequencing project: providing services to taxonomists for standard genome sequencing and annotation.</title>
        <authorList>
            <consortium name="The Broad Institute Genomics Platform"/>
            <consortium name="The Broad Institute Genome Sequencing Center for Infectious Disease"/>
            <person name="Wu L."/>
            <person name="Ma J."/>
        </authorList>
    </citation>
    <scope>NUCLEOTIDE SEQUENCE [LARGE SCALE GENOMIC DNA]</scope>
    <source>
        <strain evidence="8">CGMCC 1.16326</strain>
    </source>
</reference>
<dbReference type="InterPro" id="IPR016167">
    <property type="entry name" value="FAD-bd_PCMH_sub1"/>
</dbReference>
<evidence type="ECO:0000259" key="6">
    <source>
        <dbReference type="PROSITE" id="PS51387"/>
    </source>
</evidence>
<dbReference type="Pfam" id="PF02913">
    <property type="entry name" value="FAD-oxidase_C"/>
    <property type="match status" value="1"/>
</dbReference>
<dbReference type="Proteomes" id="UP001596104">
    <property type="component" value="Unassembled WGS sequence"/>
</dbReference>
<dbReference type="Gene3D" id="1.10.45.10">
    <property type="entry name" value="Vanillyl-alcohol Oxidase, Chain A, domain 4"/>
    <property type="match status" value="1"/>
</dbReference>
<dbReference type="RefSeq" id="WP_377006528.1">
    <property type="nucleotide sequence ID" value="NZ_JBHSLV010000007.1"/>
</dbReference>
<comment type="caution">
    <text evidence="7">The sequence shown here is derived from an EMBL/GenBank/DDBJ whole genome shotgun (WGS) entry which is preliminary data.</text>
</comment>
<dbReference type="Gene3D" id="3.30.70.2190">
    <property type="match status" value="1"/>
</dbReference>
<dbReference type="Pfam" id="PF01565">
    <property type="entry name" value="FAD_binding_4"/>
    <property type="match status" value="1"/>
</dbReference>
<dbReference type="InterPro" id="IPR016169">
    <property type="entry name" value="FAD-bd_PCMH_sub2"/>
</dbReference>
<dbReference type="InterPro" id="IPR016166">
    <property type="entry name" value="FAD-bd_PCMH"/>
</dbReference>
<keyword evidence="8" id="KW-1185">Reference proteome</keyword>
<dbReference type="EMBL" id="JBHSLV010000007">
    <property type="protein sequence ID" value="MFC5391744.1"/>
    <property type="molecule type" value="Genomic_DNA"/>
</dbReference>
<keyword evidence="5" id="KW-0560">Oxidoreductase</keyword>
<evidence type="ECO:0000256" key="2">
    <source>
        <dbReference type="ARBA" id="ARBA00008000"/>
    </source>
</evidence>
<gene>
    <name evidence="7" type="ORF">ACFPPC_03705</name>
</gene>
<comment type="cofactor">
    <cofactor evidence="1">
        <name>FAD</name>
        <dbReference type="ChEBI" id="CHEBI:57692"/>
    </cofactor>
</comment>
<keyword evidence="3" id="KW-0285">Flavoprotein</keyword>
<dbReference type="InterPro" id="IPR004113">
    <property type="entry name" value="FAD-bd_oxidored_4_C"/>
</dbReference>
<dbReference type="SUPFAM" id="SSF55103">
    <property type="entry name" value="FAD-linked oxidases, C-terminal domain"/>
    <property type="match status" value="1"/>
</dbReference>
<evidence type="ECO:0000313" key="8">
    <source>
        <dbReference type="Proteomes" id="UP001596104"/>
    </source>
</evidence>
<dbReference type="InterPro" id="IPR016171">
    <property type="entry name" value="Vanillyl_alc_oxidase_C-sub2"/>
</dbReference>
<sequence>MRAEDMPAGPAPDRIASLRAHLPDSQVLDRDALAARDPGWDAGNLNALALVRPGSVAEVIGLVSWCRAHRCAFVPQGGRTGLVGGSITAPDQLICDLGALDTIEEIDPASGIAVVQAGVTLSALQEAAAASGLHPGLDLAARGSATIGGLIATNAGGITAFRTGVMRHRVLGLEAVLPDGRLVDDMTRVLKTSAGYDVKQLLIGAEGTLGIVTRAVIRLDPLPNGRATALLGTTGAAQALDIVRQLRSGSAPLLAAEIMWSGFAAATCAALGLDPAQLPLRSPCLLLVELGAASFEAARSALEDALAALAETEPDLDGIVSASMAQSAQLWRLREDTDVLYRLHPQAPSYDISLPARAFDAYVARLRPALKAIGPAIEPYLFGHLADGNLHIVLNRAGPLQPDVQAAVEAAIYGELRGLGGSFSAEHGIGSKRIAALQRHADPVKLALMAELKRLFDPDNLCNPGKVVA</sequence>
<dbReference type="Gene3D" id="3.30.70.2740">
    <property type="match status" value="1"/>
</dbReference>
<dbReference type="PROSITE" id="PS51387">
    <property type="entry name" value="FAD_PCMH"/>
    <property type="match status" value="1"/>
</dbReference>
<evidence type="ECO:0000256" key="3">
    <source>
        <dbReference type="ARBA" id="ARBA00022630"/>
    </source>
</evidence>
<feature type="domain" description="FAD-binding PCMH-type" evidence="6">
    <location>
        <begin position="43"/>
        <end position="222"/>
    </location>
</feature>
<dbReference type="Gene3D" id="3.30.465.10">
    <property type="match status" value="1"/>
</dbReference>
<protein>
    <submittedName>
        <fullName evidence="7">FAD-binding oxidoreductase</fullName>
    </submittedName>
</protein>
<dbReference type="InterPro" id="IPR051264">
    <property type="entry name" value="FAD-oxidored/transferase_4"/>
</dbReference>
<dbReference type="InterPro" id="IPR016164">
    <property type="entry name" value="FAD-linked_Oxase-like_C"/>
</dbReference>
<proteinExistence type="inferred from homology"/>
<dbReference type="PANTHER" id="PTHR43716">
    <property type="entry name" value="D-2-HYDROXYGLUTARATE DEHYDROGENASE, MITOCHONDRIAL"/>
    <property type="match status" value="1"/>
</dbReference>
<evidence type="ECO:0000256" key="4">
    <source>
        <dbReference type="ARBA" id="ARBA00022827"/>
    </source>
</evidence>
<evidence type="ECO:0000256" key="1">
    <source>
        <dbReference type="ARBA" id="ARBA00001974"/>
    </source>
</evidence>
<accession>A0ABW0H903</accession>
<dbReference type="PANTHER" id="PTHR43716:SF1">
    <property type="entry name" value="D-2-HYDROXYGLUTARATE DEHYDROGENASE, MITOCHONDRIAL"/>
    <property type="match status" value="1"/>
</dbReference>
<dbReference type="SUPFAM" id="SSF56176">
    <property type="entry name" value="FAD-binding/transporter-associated domain-like"/>
    <property type="match status" value="1"/>
</dbReference>
<dbReference type="InterPro" id="IPR036318">
    <property type="entry name" value="FAD-bd_PCMH-like_sf"/>
</dbReference>